<dbReference type="RefSeq" id="WP_048672333.1">
    <property type="nucleotide sequence ID" value="NZ_CBTJ020000033.1"/>
</dbReference>
<keyword evidence="2" id="KW-0812">Transmembrane</keyword>
<dbReference type="Proteomes" id="UP000035760">
    <property type="component" value="Unassembled WGS sequence"/>
</dbReference>
<keyword evidence="2" id="KW-1133">Transmembrane helix</keyword>
<gene>
    <name evidence="3" type="ORF">BN873_270109</name>
</gene>
<feature type="compositionally biased region" description="Basic and acidic residues" evidence="1">
    <location>
        <begin position="74"/>
        <end position="86"/>
    </location>
</feature>
<keyword evidence="2" id="KW-0472">Membrane</keyword>
<evidence type="ECO:0000256" key="1">
    <source>
        <dbReference type="SAM" id="MobiDB-lite"/>
    </source>
</evidence>
<proteinExistence type="predicted"/>
<keyword evidence="4" id="KW-1185">Reference proteome</keyword>
<organism evidence="3 4">
    <name type="scientific">Candidatus Competibacter denitrificans Run_A_D11</name>
    <dbReference type="NCBI Taxonomy" id="1400863"/>
    <lineage>
        <taxon>Bacteria</taxon>
        <taxon>Pseudomonadati</taxon>
        <taxon>Pseudomonadota</taxon>
        <taxon>Gammaproteobacteria</taxon>
        <taxon>Candidatus Competibacteraceae</taxon>
        <taxon>Candidatus Competibacter</taxon>
    </lineage>
</organism>
<sequence>MNPLRLGRWMVLIGAILTAVGLITGFAALTIGDRGLILNLLGLTPVGVLLAFSGTVLVVLTEPRGDTPPTEPESPTHPHSESTKLK</sequence>
<dbReference type="STRING" id="1400863.BN873_270109"/>
<reference evidence="3" key="2">
    <citation type="submission" date="2014-03" db="EMBL/GenBank/DDBJ databases">
        <title>Candidatus Competibacter-lineage genomes retrieved from metagenomes reveal functional metabolic diversity.</title>
        <authorList>
            <person name="McIlroy S.J."/>
            <person name="Albertsen M."/>
            <person name="Andresen E.K."/>
            <person name="Saunders A.M."/>
            <person name="Kristiansen R."/>
            <person name="Stokholm-Bjerregaard M."/>
            <person name="Nielsen K.L."/>
            <person name="Nielsen P.H."/>
        </authorList>
    </citation>
    <scope>NUCLEOTIDE SEQUENCE</scope>
    <source>
        <strain evidence="3">Run_A_D11</strain>
    </source>
</reference>
<evidence type="ECO:0000313" key="3">
    <source>
        <dbReference type="EMBL" id="CDI02313.1"/>
    </source>
</evidence>
<evidence type="ECO:0000313" key="4">
    <source>
        <dbReference type="Proteomes" id="UP000035760"/>
    </source>
</evidence>
<name>W6MCY4_9GAMM</name>
<feature type="region of interest" description="Disordered" evidence="1">
    <location>
        <begin position="62"/>
        <end position="86"/>
    </location>
</feature>
<dbReference type="AlphaFoldDB" id="W6MCY4"/>
<feature type="transmembrane region" description="Helical" evidence="2">
    <location>
        <begin position="36"/>
        <end position="60"/>
    </location>
</feature>
<evidence type="ECO:0000256" key="2">
    <source>
        <dbReference type="SAM" id="Phobius"/>
    </source>
</evidence>
<protein>
    <submittedName>
        <fullName evidence="3">Uncharacterized protein</fullName>
    </submittedName>
</protein>
<reference evidence="3" key="1">
    <citation type="submission" date="2013-07" db="EMBL/GenBank/DDBJ databases">
        <authorList>
            <person name="McIlroy S."/>
        </authorList>
    </citation>
    <scope>NUCLEOTIDE SEQUENCE [LARGE SCALE GENOMIC DNA]</scope>
    <source>
        <strain evidence="3">Run_A_D11</strain>
    </source>
</reference>
<dbReference type="EMBL" id="CBTJ020000033">
    <property type="protein sequence ID" value="CDI02313.1"/>
    <property type="molecule type" value="Genomic_DNA"/>
</dbReference>
<comment type="caution">
    <text evidence="3">The sequence shown here is derived from an EMBL/GenBank/DDBJ whole genome shotgun (WGS) entry which is preliminary data.</text>
</comment>
<feature type="transmembrane region" description="Helical" evidence="2">
    <location>
        <begin position="6"/>
        <end position="29"/>
    </location>
</feature>
<accession>W6MCY4</accession>